<dbReference type="AlphaFoldDB" id="A0A3D8T5Y6"/>
<feature type="region of interest" description="Disordered" evidence="2">
    <location>
        <begin position="76"/>
        <end position="228"/>
    </location>
</feature>
<organism evidence="3 4">
    <name type="scientific">Aspergillus mulundensis</name>
    <dbReference type="NCBI Taxonomy" id="1810919"/>
    <lineage>
        <taxon>Eukaryota</taxon>
        <taxon>Fungi</taxon>
        <taxon>Dikarya</taxon>
        <taxon>Ascomycota</taxon>
        <taxon>Pezizomycotina</taxon>
        <taxon>Eurotiomycetes</taxon>
        <taxon>Eurotiomycetidae</taxon>
        <taxon>Eurotiales</taxon>
        <taxon>Aspergillaceae</taxon>
        <taxon>Aspergillus</taxon>
        <taxon>Aspergillus subgen. Nidulantes</taxon>
    </lineage>
</organism>
<feature type="compositionally biased region" description="Polar residues" evidence="2">
    <location>
        <begin position="202"/>
        <end position="213"/>
    </location>
</feature>
<feature type="region of interest" description="Disordered" evidence="2">
    <location>
        <begin position="307"/>
        <end position="326"/>
    </location>
</feature>
<reference evidence="3 4" key="1">
    <citation type="journal article" date="2018" name="IMA Fungus">
        <title>IMA Genome-F 9: Draft genome sequence of Annulohypoxylon stygium, Aspergillus mulundensis, Berkeleyomyces basicola (syn. Thielaviopsis basicola), Ceratocystis smalleyi, two Cercospora beticola strains, Coleophoma cylindrospora, Fusarium fracticaudum, Phialophora cf. hyalina, and Morchella septimelata.</title>
        <authorList>
            <person name="Wingfield B.D."/>
            <person name="Bills G.F."/>
            <person name="Dong Y."/>
            <person name="Huang W."/>
            <person name="Nel W.J."/>
            <person name="Swalarsk-Parry B.S."/>
            <person name="Vaghefi N."/>
            <person name="Wilken P.M."/>
            <person name="An Z."/>
            <person name="de Beer Z.W."/>
            <person name="De Vos L."/>
            <person name="Chen L."/>
            <person name="Duong T.A."/>
            <person name="Gao Y."/>
            <person name="Hammerbacher A."/>
            <person name="Kikkert J.R."/>
            <person name="Li Y."/>
            <person name="Li H."/>
            <person name="Li K."/>
            <person name="Li Q."/>
            <person name="Liu X."/>
            <person name="Ma X."/>
            <person name="Naidoo K."/>
            <person name="Pethybridge S.J."/>
            <person name="Sun J."/>
            <person name="Steenkamp E.T."/>
            <person name="van der Nest M.A."/>
            <person name="van Wyk S."/>
            <person name="Wingfield M.J."/>
            <person name="Xiong C."/>
            <person name="Yue Q."/>
            <person name="Zhang X."/>
        </authorList>
    </citation>
    <scope>NUCLEOTIDE SEQUENCE [LARGE SCALE GENOMIC DNA]</scope>
    <source>
        <strain evidence="3 4">DSM 5745</strain>
    </source>
</reference>
<dbReference type="EMBL" id="PVWQ01000001">
    <property type="protein sequence ID" value="RDW93428.1"/>
    <property type="molecule type" value="Genomic_DNA"/>
</dbReference>
<feature type="coiled-coil region" evidence="1">
    <location>
        <begin position="348"/>
        <end position="383"/>
    </location>
</feature>
<dbReference type="Proteomes" id="UP000256690">
    <property type="component" value="Unassembled WGS sequence"/>
</dbReference>
<dbReference type="GeneID" id="38111120"/>
<feature type="compositionally biased region" description="Basic and acidic residues" evidence="2">
    <location>
        <begin position="218"/>
        <end position="228"/>
    </location>
</feature>
<evidence type="ECO:0000313" key="4">
    <source>
        <dbReference type="Proteomes" id="UP000256690"/>
    </source>
</evidence>
<keyword evidence="1" id="KW-0175">Coiled coil</keyword>
<accession>A0A3D8T5Y6</accession>
<evidence type="ECO:0000313" key="3">
    <source>
        <dbReference type="EMBL" id="RDW93428.1"/>
    </source>
</evidence>
<evidence type="ECO:0000256" key="1">
    <source>
        <dbReference type="SAM" id="Coils"/>
    </source>
</evidence>
<feature type="compositionally biased region" description="Basic and acidic residues" evidence="2">
    <location>
        <begin position="111"/>
        <end position="128"/>
    </location>
</feature>
<keyword evidence="4" id="KW-1185">Reference proteome</keyword>
<feature type="region of interest" description="Disordered" evidence="2">
    <location>
        <begin position="1"/>
        <end position="26"/>
    </location>
</feature>
<name>A0A3D8T5Y6_9EURO</name>
<proteinExistence type="predicted"/>
<dbReference type="RefSeq" id="XP_026608611.1">
    <property type="nucleotide sequence ID" value="XM_026742766.1"/>
</dbReference>
<sequence>MTLPTETAAGMAVNAPQEEGSMIKEGTRWSPADITLLQQLRAKDPDCLQSDFAKKHASRFSRKHTSIAAKLSFIKTRQIPRERMPEGLSTASSSPLGKRLHQSDTEDQDAGAERRSRQCIEGKHHESENYNASERTPGDAANPIVLDDTPADEAMFESPAAENSQAAHKNEEQLKGSNDQQKLKVVTLRYRGSSATSSSASNGPEASECSTGPSLMRQETERPNADREVIEGSFFGQYKSPPSVIEKLDPMYANRLAFSPGESVARSLPQKEEGPGSSWEPLDLIDWAKHKLSPSLARTLAVKASRLGSSQVRTASQSKPPNKPELPELLQPLREISTVGSPGHNGDLSELKAAFDQKLKELKAAYEKKLEDLESRLNGKLKVLEADGFKFVDNTMHTLNQKVDAMALEKSAISKFEKKLDRLARFVEDLPYNND</sequence>
<feature type="compositionally biased region" description="Polar residues" evidence="2">
    <location>
        <begin position="307"/>
        <end position="318"/>
    </location>
</feature>
<comment type="caution">
    <text evidence="3">The sequence shown here is derived from an EMBL/GenBank/DDBJ whole genome shotgun (WGS) entry which is preliminary data.</text>
</comment>
<protein>
    <submittedName>
        <fullName evidence="3">Uncharacterized protein</fullName>
    </submittedName>
</protein>
<gene>
    <name evidence="3" type="ORF">DSM5745_00750</name>
</gene>
<evidence type="ECO:0000256" key="2">
    <source>
        <dbReference type="SAM" id="MobiDB-lite"/>
    </source>
</evidence>